<dbReference type="PANTHER" id="PTHR48312:SF1">
    <property type="entry name" value="SULFOTRANSFERASE"/>
    <property type="match status" value="1"/>
</dbReference>
<name>A0A7M7NDR2_STRPU</name>
<organism evidence="1 2">
    <name type="scientific">Strongylocentrotus purpuratus</name>
    <name type="common">Purple sea urchin</name>
    <dbReference type="NCBI Taxonomy" id="7668"/>
    <lineage>
        <taxon>Eukaryota</taxon>
        <taxon>Metazoa</taxon>
        <taxon>Echinodermata</taxon>
        <taxon>Eleutherozoa</taxon>
        <taxon>Echinozoa</taxon>
        <taxon>Echinoidea</taxon>
        <taxon>Euechinoidea</taxon>
        <taxon>Echinacea</taxon>
        <taxon>Camarodonta</taxon>
        <taxon>Echinidea</taxon>
        <taxon>Strongylocentrotidae</taxon>
        <taxon>Strongylocentrotus</taxon>
    </lineage>
</organism>
<accession>A0A7M7NDR2</accession>
<reference evidence="2" key="1">
    <citation type="submission" date="2015-02" db="EMBL/GenBank/DDBJ databases">
        <title>Genome sequencing for Strongylocentrotus purpuratus.</title>
        <authorList>
            <person name="Murali S."/>
            <person name="Liu Y."/>
            <person name="Vee V."/>
            <person name="English A."/>
            <person name="Wang M."/>
            <person name="Skinner E."/>
            <person name="Han Y."/>
            <person name="Muzny D.M."/>
            <person name="Worley K.C."/>
            <person name="Gibbs R.A."/>
        </authorList>
    </citation>
    <scope>NUCLEOTIDE SEQUENCE</scope>
</reference>
<reference evidence="1" key="2">
    <citation type="submission" date="2021-01" db="UniProtKB">
        <authorList>
            <consortium name="EnsemblMetazoa"/>
        </authorList>
    </citation>
    <scope>IDENTIFICATION</scope>
</reference>
<evidence type="ECO:0008006" key="3">
    <source>
        <dbReference type="Google" id="ProtNLM"/>
    </source>
</evidence>
<dbReference type="Pfam" id="PF19798">
    <property type="entry name" value="Sulfotransfer_5"/>
    <property type="match status" value="1"/>
</dbReference>
<dbReference type="Proteomes" id="UP000007110">
    <property type="component" value="Unassembled WGS sequence"/>
</dbReference>
<dbReference type="OrthoDB" id="416710at2759"/>
<evidence type="ECO:0000313" key="2">
    <source>
        <dbReference type="Proteomes" id="UP000007110"/>
    </source>
</evidence>
<dbReference type="AlphaFoldDB" id="A0A7M7NDR2"/>
<sequence>MMSEEPSRVILWTIPRGSSTAFSLSISRIPDVEMWMEPYGFAHIAELNAKVEEGVALPKEYDGNEKLYEKVAGHVSTAMGRRFFPETLSYSKIKKTLEGITAKHVFVKDMAYGMFGKDAIQYIPSGFRHSFLIRNPDLVFPGLHKMYYNHFKAINRLLPEEKDEASFDVRNHNELGSHANYFKTMRDLWSYIRKGIDPKAVILDSTDLLADPRRVLSRWCEAVGLPFDESMLSWNPDVKEMGSWNWGSDWAGQASFDIFHASVLRSTCFTPPKAPQTRNQLTDDVIELAEAAMPFYEEMYRHRIHVDEKHGPNEG</sequence>
<dbReference type="InterPro" id="IPR027417">
    <property type="entry name" value="P-loop_NTPase"/>
</dbReference>
<dbReference type="OMA" id="VEMWMEP"/>
<dbReference type="Gene3D" id="3.40.50.300">
    <property type="entry name" value="P-loop containing nucleotide triphosphate hydrolases"/>
    <property type="match status" value="1"/>
</dbReference>
<dbReference type="SUPFAM" id="SSF52540">
    <property type="entry name" value="P-loop containing nucleoside triphosphate hydrolases"/>
    <property type="match status" value="1"/>
</dbReference>
<dbReference type="RefSeq" id="XP_030834977.1">
    <property type="nucleotide sequence ID" value="XM_030979117.1"/>
</dbReference>
<dbReference type="GO" id="GO:0019752">
    <property type="term" value="P:carboxylic acid metabolic process"/>
    <property type="evidence" value="ECO:0000318"/>
    <property type="project" value="GO_Central"/>
</dbReference>
<proteinExistence type="predicted"/>
<keyword evidence="2" id="KW-1185">Reference proteome</keyword>
<dbReference type="PANTHER" id="PTHR48312">
    <property type="match status" value="1"/>
</dbReference>
<dbReference type="EnsemblMetazoa" id="XM_030979117">
    <property type="protein sequence ID" value="XP_030834977"/>
    <property type="gene ID" value="LOC115921563"/>
</dbReference>
<dbReference type="KEGG" id="spu:115921563"/>
<dbReference type="GeneID" id="115921563"/>
<protein>
    <recommendedName>
        <fullName evidence="3">Sulfotransferase family protein</fullName>
    </recommendedName>
</protein>
<evidence type="ECO:0000313" key="1">
    <source>
        <dbReference type="EnsemblMetazoa" id="XP_030834977"/>
    </source>
</evidence>
<dbReference type="InParanoid" id="A0A7M7NDR2"/>